<feature type="non-terminal residue" evidence="1">
    <location>
        <position position="101"/>
    </location>
</feature>
<protein>
    <submittedName>
        <fullName evidence="1">RCG37539, isoform CRA_a</fullName>
    </submittedName>
</protein>
<organism evidence="1 2">
    <name type="scientific">Rattus norvegicus</name>
    <name type="common">Rat</name>
    <dbReference type="NCBI Taxonomy" id="10116"/>
    <lineage>
        <taxon>Eukaryota</taxon>
        <taxon>Metazoa</taxon>
        <taxon>Chordata</taxon>
        <taxon>Craniata</taxon>
        <taxon>Vertebrata</taxon>
        <taxon>Euteleostomi</taxon>
        <taxon>Mammalia</taxon>
        <taxon>Eutheria</taxon>
        <taxon>Euarchontoglires</taxon>
        <taxon>Glires</taxon>
        <taxon>Rodentia</taxon>
        <taxon>Myomorpha</taxon>
        <taxon>Muroidea</taxon>
        <taxon>Muridae</taxon>
        <taxon>Murinae</taxon>
        <taxon>Rattus</taxon>
    </lineage>
</organism>
<gene>
    <name evidence="1" type="ORF">rCG_37539</name>
</gene>
<dbReference type="AlphaFoldDB" id="A6KIC3"/>
<accession>A6KIC3</accession>
<evidence type="ECO:0000313" key="1">
    <source>
        <dbReference type="EMBL" id="EDL85832.1"/>
    </source>
</evidence>
<proteinExistence type="predicted"/>
<reference evidence="1 2" key="1">
    <citation type="submission" date="2005-09" db="EMBL/GenBank/DDBJ databases">
        <authorList>
            <person name="Mural R.J."/>
            <person name="Li P.W."/>
            <person name="Adams M.D."/>
            <person name="Amanatides P.G."/>
            <person name="Baden-Tillson H."/>
            <person name="Barnstead M."/>
            <person name="Chin S.H."/>
            <person name="Dew I."/>
            <person name="Evans C.A."/>
            <person name="Ferriera S."/>
            <person name="Flanigan M."/>
            <person name="Fosler C."/>
            <person name="Glodek A."/>
            <person name="Gu Z."/>
            <person name="Holt R.A."/>
            <person name="Jennings D."/>
            <person name="Kraft C.L."/>
            <person name="Lu F."/>
            <person name="Nguyen T."/>
            <person name="Nusskern D.R."/>
            <person name="Pfannkoch C.M."/>
            <person name="Sitter C."/>
            <person name="Sutton G.G."/>
            <person name="Venter J.C."/>
            <person name="Wang Z."/>
            <person name="Woodage T."/>
            <person name="Zheng X.H."/>
            <person name="Zhong F."/>
        </authorList>
    </citation>
    <scope>NUCLEOTIDE SEQUENCE [LARGE SCALE GENOMIC DNA]</scope>
    <source>
        <strain>BN</strain>
        <strain evidence="2">Sprague-Dawley</strain>
    </source>
</reference>
<dbReference type="EMBL" id="CH474050">
    <property type="protein sequence ID" value="EDL85832.1"/>
    <property type="molecule type" value="Genomic_DNA"/>
</dbReference>
<name>A6KIC3_RAT</name>
<evidence type="ECO:0000313" key="2">
    <source>
        <dbReference type="Proteomes" id="UP000234681"/>
    </source>
</evidence>
<sequence>MCAPGSTKRHSLGAAWTQLKSELGRFPEPASESRLECRCPRALWRSSSSSTTPGSGALVSSERTLEGMALSRVQALLPVQCSDISGLFLLRPAGQMILMLG</sequence>
<dbReference type="Proteomes" id="UP000234681">
    <property type="component" value="Chromosome 3"/>
</dbReference>